<organism evidence="7 8">
    <name type="scientific">Paenibacillus macerans</name>
    <name type="common">Bacillus macerans</name>
    <dbReference type="NCBI Taxonomy" id="44252"/>
    <lineage>
        <taxon>Bacteria</taxon>
        <taxon>Bacillati</taxon>
        <taxon>Bacillota</taxon>
        <taxon>Bacilli</taxon>
        <taxon>Bacillales</taxon>
        <taxon>Paenibacillaceae</taxon>
        <taxon>Paenibacillus</taxon>
    </lineage>
</organism>
<evidence type="ECO:0000256" key="4">
    <source>
        <dbReference type="ARBA" id="ARBA00022989"/>
    </source>
</evidence>
<evidence type="ECO:0000256" key="3">
    <source>
        <dbReference type="ARBA" id="ARBA00022692"/>
    </source>
</evidence>
<keyword evidence="5 6" id="KW-0472">Membrane</keyword>
<keyword evidence="8" id="KW-1185">Reference proteome</keyword>
<evidence type="ECO:0000256" key="2">
    <source>
        <dbReference type="ARBA" id="ARBA00022475"/>
    </source>
</evidence>
<dbReference type="PANTHER" id="PTHR30509">
    <property type="entry name" value="P-HYDROXYBENZOIC ACID EFFLUX PUMP SUBUNIT-RELATED"/>
    <property type="match status" value="1"/>
</dbReference>
<dbReference type="AlphaFoldDB" id="A0A091A0T4"/>
<dbReference type="Proteomes" id="UP000029278">
    <property type="component" value="Unassembled WGS sequence"/>
</dbReference>
<gene>
    <name evidence="7" type="ORF">DJ90_572</name>
</gene>
<evidence type="ECO:0000313" key="8">
    <source>
        <dbReference type="Proteomes" id="UP000029278"/>
    </source>
</evidence>
<evidence type="ECO:0000313" key="7">
    <source>
        <dbReference type="EMBL" id="KFN09931.1"/>
    </source>
</evidence>
<dbReference type="InterPro" id="IPR010343">
    <property type="entry name" value="ArAE_1"/>
</dbReference>
<name>A0A091A0T4_PAEMA</name>
<accession>A0A091A0T4</accession>
<dbReference type="HOGENOM" id="CLU_078186_0_0_9"/>
<comment type="subcellular location">
    <subcellularLocation>
        <location evidence="1">Cell membrane</location>
        <topology evidence="1">Multi-pass membrane protein</topology>
    </subcellularLocation>
</comment>
<dbReference type="PATRIC" id="fig|44252.3.peg.1816"/>
<sequence length="313" mass="35443">MIGLKWVIGLRNVKTGIAIFICLIVSKLLHLEYPFYAAIATIISMENSVTNSFKAGKHRTMGTFIGAIVGAGFAFLEPRNAFYCAIGVMVVIYICNLLKWNKSVSIACIVFLAIMLNLKTGENPLAYGFHRITDTLIGIAVAVIVNYVVFPPRHEVSLNKARKELAKRMAEMFEQMAEHGEEPDLKSLRSQLSSLENYYQLCKYEFHLKKDLSATMDQIGEEIESYRRIYEHFIILRRLIDEHRLKLEPDGRVESDAAERSRTGEAENGMEAGAAPAVVYDYHMKWIYDEMQKLGLPVPLKELIRWAGGLSES</sequence>
<feature type="transmembrane region" description="Helical" evidence="6">
    <location>
        <begin position="103"/>
        <end position="120"/>
    </location>
</feature>
<protein>
    <submittedName>
        <fullName evidence="7">Fusaric acid resistance family protein</fullName>
    </submittedName>
</protein>
<dbReference type="EMBL" id="JMQA01000020">
    <property type="protein sequence ID" value="KFN09931.1"/>
    <property type="molecule type" value="Genomic_DNA"/>
</dbReference>
<keyword evidence="2" id="KW-1003">Cell membrane</keyword>
<keyword evidence="3 6" id="KW-0812">Transmembrane</keyword>
<evidence type="ECO:0000256" key="5">
    <source>
        <dbReference type="ARBA" id="ARBA00023136"/>
    </source>
</evidence>
<feature type="transmembrane region" description="Helical" evidence="6">
    <location>
        <begin position="60"/>
        <end position="76"/>
    </location>
</feature>
<keyword evidence="4 6" id="KW-1133">Transmembrane helix</keyword>
<evidence type="ECO:0000256" key="1">
    <source>
        <dbReference type="ARBA" id="ARBA00004651"/>
    </source>
</evidence>
<feature type="transmembrane region" description="Helical" evidence="6">
    <location>
        <begin position="132"/>
        <end position="150"/>
    </location>
</feature>
<dbReference type="PANTHER" id="PTHR30509:SF9">
    <property type="entry name" value="MULTIDRUG RESISTANCE PROTEIN MDTO"/>
    <property type="match status" value="1"/>
</dbReference>
<evidence type="ECO:0000256" key="6">
    <source>
        <dbReference type="SAM" id="Phobius"/>
    </source>
</evidence>
<dbReference type="Pfam" id="PF06081">
    <property type="entry name" value="ArAE_1"/>
    <property type="match status" value="1"/>
</dbReference>
<dbReference type="GO" id="GO:0005886">
    <property type="term" value="C:plasma membrane"/>
    <property type="evidence" value="ECO:0007669"/>
    <property type="project" value="UniProtKB-SubCell"/>
</dbReference>
<proteinExistence type="predicted"/>
<reference evidence="7 8" key="1">
    <citation type="submission" date="2014-04" db="EMBL/GenBank/DDBJ databases">
        <authorList>
            <person name="Bishop-Lilly K.A."/>
            <person name="Broomall S.M."/>
            <person name="Chain P.S."/>
            <person name="Chertkov O."/>
            <person name="Coyne S.R."/>
            <person name="Daligault H.E."/>
            <person name="Davenport K.W."/>
            <person name="Erkkila T."/>
            <person name="Frey K.G."/>
            <person name="Gibbons H.S."/>
            <person name="Gu W."/>
            <person name="Jaissle J."/>
            <person name="Johnson S.L."/>
            <person name="Koroleva G.I."/>
            <person name="Ladner J.T."/>
            <person name="Lo C.-C."/>
            <person name="Minogue T.D."/>
            <person name="Munk C."/>
            <person name="Palacios G.F."/>
            <person name="Redden C.L."/>
            <person name="Rosenzweig C.N."/>
            <person name="Scholz M.B."/>
            <person name="Teshima H."/>
            <person name="Xu Y."/>
        </authorList>
    </citation>
    <scope>NUCLEOTIDE SEQUENCE [LARGE SCALE GENOMIC DNA]</scope>
    <source>
        <strain evidence="7 8">8244</strain>
    </source>
</reference>
<comment type="caution">
    <text evidence="7">The sequence shown here is derived from an EMBL/GenBank/DDBJ whole genome shotgun (WGS) entry which is preliminary data.</text>
</comment>